<accession>A0A8J3DQK7</accession>
<gene>
    <name evidence="2" type="ORF">GCM10010136_28450</name>
</gene>
<dbReference type="PANTHER" id="PTHR42879:SF2">
    <property type="entry name" value="3-OXOACYL-[ACYL-CARRIER-PROTEIN] REDUCTASE FABG"/>
    <property type="match status" value="1"/>
</dbReference>
<evidence type="ECO:0000313" key="3">
    <source>
        <dbReference type="Proteomes" id="UP000641137"/>
    </source>
</evidence>
<dbReference type="InterPro" id="IPR002347">
    <property type="entry name" value="SDR_fam"/>
</dbReference>
<dbReference type="PRINTS" id="PR00081">
    <property type="entry name" value="GDHRDH"/>
</dbReference>
<dbReference type="NCBIfam" id="TIGR01963">
    <property type="entry name" value="PHB_DH"/>
    <property type="match status" value="1"/>
</dbReference>
<dbReference type="Gene3D" id="3.40.50.720">
    <property type="entry name" value="NAD(P)-binding Rossmann-like Domain"/>
    <property type="match status" value="1"/>
</dbReference>
<dbReference type="FunFam" id="3.40.50.720:FF:000084">
    <property type="entry name" value="Short-chain dehydrogenase reductase"/>
    <property type="match status" value="1"/>
</dbReference>
<protein>
    <submittedName>
        <fullName evidence="2">3-hydroxybutyrate dehydrogenase</fullName>
    </submittedName>
</protein>
<dbReference type="InterPro" id="IPR036291">
    <property type="entry name" value="NAD(P)-bd_dom_sf"/>
</dbReference>
<name>A0A8J3DQK7_9HYPH</name>
<dbReference type="InterPro" id="IPR050259">
    <property type="entry name" value="SDR"/>
</dbReference>
<keyword evidence="3" id="KW-1185">Reference proteome</keyword>
<dbReference type="InterPro" id="IPR011294">
    <property type="entry name" value="3-OHbutyrate_DH"/>
</dbReference>
<comment type="similarity">
    <text evidence="1">Belongs to the short-chain dehydrogenases/reductases (SDR) family.</text>
</comment>
<dbReference type="NCBIfam" id="NF009093">
    <property type="entry name" value="PRK12429.1"/>
    <property type="match status" value="1"/>
</dbReference>
<reference evidence="2" key="2">
    <citation type="submission" date="2020-09" db="EMBL/GenBank/DDBJ databases">
        <authorList>
            <person name="Sun Q."/>
            <person name="Kim S."/>
        </authorList>
    </citation>
    <scope>NUCLEOTIDE SEQUENCE</scope>
    <source>
        <strain evidence="2">KCTC 42097</strain>
    </source>
</reference>
<dbReference type="Proteomes" id="UP000641137">
    <property type="component" value="Unassembled WGS sequence"/>
</dbReference>
<comment type="caution">
    <text evidence="2">The sequence shown here is derived from an EMBL/GenBank/DDBJ whole genome shotgun (WGS) entry which is preliminary data.</text>
</comment>
<sequence length="265" mass="27549">MQISSQFSGKTALVTGSTSGIGLAIAVAFAQQGANVALNSFTNGEEDRALAAGLAEDHGVKCVYLGADMVDGDAARKLVANCMSEFGSVDILVNNAGVQHMAAIDNFPVDQWNRIIAINLNSAFHTIAAAIPLMKKAGAGRIINIASAHGLVASPFKSAYIAAKHGLVGMTKSVALEVAENGITCNAVCPGFVLTPLVEAQIPDQMALNKMNRETVEREIILARQPTRRFVTVEEIAAACTFLASEGAASITGTTLSVDGGWTAM</sequence>
<proteinExistence type="inferred from homology"/>
<dbReference type="EMBL" id="BMZO01000009">
    <property type="protein sequence ID" value="GHC77140.1"/>
    <property type="molecule type" value="Genomic_DNA"/>
</dbReference>
<organism evidence="2 3">
    <name type="scientific">Limoniibacter endophyticus</name>
    <dbReference type="NCBI Taxonomy" id="1565040"/>
    <lineage>
        <taxon>Bacteria</taxon>
        <taxon>Pseudomonadati</taxon>
        <taxon>Pseudomonadota</taxon>
        <taxon>Alphaproteobacteria</taxon>
        <taxon>Hyphomicrobiales</taxon>
        <taxon>Bartonellaceae</taxon>
        <taxon>Limoniibacter</taxon>
    </lineage>
</organism>
<dbReference type="PANTHER" id="PTHR42879">
    <property type="entry name" value="3-OXOACYL-(ACYL-CARRIER-PROTEIN) REDUCTASE"/>
    <property type="match status" value="1"/>
</dbReference>
<dbReference type="SUPFAM" id="SSF51735">
    <property type="entry name" value="NAD(P)-binding Rossmann-fold domains"/>
    <property type="match status" value="1"/>
</dbReference>
<dbReference type="Pfam" id="PF13561">
    <property type="entry name" value="adh_short_C2"/>
    <property type="match status" value="1"/>
</dbReference>
<dbReference type="RefSeq" id="WP_189491482.1">
    <property type="nucleotide sequence ID" value="NZ_BMZO01000009.1"/>
</dbReference>
<dbReference type="PRINTS" id="PR00080">
    <property type="entry name" value="SDRFAMILY"/>
</dbReference>
<reference evidence="2" key="1">
    <citation type="journal article" date="2014" name="Int. J. Syst. Evol. Microbiol.">
        <title>Complete genome sequence of Corynebacterium casei LMG S-19264T (=DSM 44701T), isolated from a smear-ripened cheese.</title>
        <authorList>
            <consortium name="US DOE Joint Genome Institute (JGI-PGF)"/>
            <person name="Walter F."/>
            <person name="Albersmeier A."/>
            <person name="Kalinowski J."/>
            <person name="Ruckert C."/>
        </authorList>
    </citation>
    <scope>NUCLEOTIDE SEQUENCE</scope>
    <source>
        <strain evidence="2">KCTC 42097</strain>
    </source>
</reference>
<dbReference type="GO" id="GO:0003858">
    <property type="term" value="F:3-hydroxybutyrate dehydrogenase activity"/>
    <property type="evidence" value="ECO:0007669"/>
    <property type="project" value="InterPro"/>
</dbReference>
<evidence type="ECO:0000313" key="2">
    <source>
        <dbReference type="EMBL" id="GHC77140.1"/>
    </source>
</evidence>
<dbReference type="AlphaFoldDB" id="A0A8J3DQK7"/>
<evidence type="ECO:0000256" key="1">
    <source>
        <dbReference type="ARBA" id="ARBA00006484"/>
    </source>
</evidence>